<dbReference type="Pfam" id="PF13602">
    <property type="entry name" value="ADH_zinc_N_2"/>
    <property type="match status" value="1"/>
</dbReference>
<protein>
    <submittedName>
        <fullName evidence="3">NAD(P)-dependent alcohol dehydrogenase</fullName>
    </submittedName>
</protein>
<sequence>MKAIAQDRYGPAEVLGLRDVDVPTAGAGEVLVRVRAAGVDPGVWICMTGRPYLVRLAMGLRRPKVAVRGRDLAGVVAAVGAGVTRFRPGDEVYGTSLRGTFAEFTAAPQERLALKPANLSFEQAAAVPVSGMTALQAVRDSGGVRAGHRVLVIGAGGGVGSYVVQLAKAYGAHVTAVCSAPKADLVRSLGADDVIDYRRDGIDRGDARYDVVIDAGGDRPLSVLRRVLTPRGTLVLVGGAYDGSPLLGGYSRQMLRAPLLSLFVGQRLRGLTSRERAEHLDELRRLIESGAVTPAVDRTYPLAGALDAIRHLTRDRPAGKLVVAVTDEGPR</sequence>
<proteinExistence type="predicted"/>
<dbReference type="EMBL" id="CP073721">
    <property type="protein sequence ID" value="UWZ33920.1"/>
    <property type="molecule type" value="Genomic_DNA"/>
</dbReference>
<feature type="domain" description="Enoyl reductase (ER)" evidence="2">
    <location>
        <begin position="10"/>
        <end position="323"/>
    </location>
</feature>
<evidence type="ECO:0000256" key="1">
    <source>
        <dbReference type="ARBA" id="ARBA00023002"/>
    </source>
</evidence>
<evidence type="ECO:0000313" key="3">
    <source>
        <dbReference type="EMBL" id="UWZ33920.1"/>
    </source>
</evidence>
<dbReference type="SUPFAM" id="SSF51735">
    <property type="entry name" value="NAD(P)-binding Rossmann-fold domains"/>
    <property type="match status" value="1"/>
</dbReference>
<dbReference type="InterPro" id="IPR002364">
    <property type="entry name" value="Quin_OxRdtase/zeta-crystal_CS"/>
</dbReference>
<dbReference type="PANTHER" id="PTHR11695:SF294">
    <property type="entry name" value="RETICULON-4-INTERACTING PROTEIN 1, MITOCHONDRIAL"/>
    <property type="match status" value="1"/>
</dbReference>
<dbReference type="InterPro" id="IPR036291">
    <property type="entry name" value="NAD(P)-bd_dom_sf"/>
</dbReference>
<accession>A0ABY5YVZ3</accession>
<dbReference type="SMART" id="SM00829">
    <property type="entry name" value="PKS_ER"/>
    <property type="match status" value="1"/>
</dbReference>
<organism evidence="3 4">
    <name type="scientific">Dactylosporangium roseum</name>
    <dbReference type="NCBI Taxonomy" id="47989"/>
    <lineage>
        <taxon>Bacteria</taxon>
        <taxon>Bacillati</taxon>
        <taxon>Actinomycetota</taxon>
        <taxon>Actinomycetes</taxon>
        <taxon>Micromonosporales</taxon>
        <taxon>Micromonosporaceae</taxon>
        <taxon>Dactylosporangium</taxon>
    </lineage>
</organism>
<dbReference type="Gene3D" id="3.90.180.10">
    <property type="entry name" value="Medium-chain alcohol dehydrogenases, catalytic domain"/>
    <property type="match status" value="1"/>
</dbReference>
<keyword evidence="4" id="KW-1185">Reference proteome</keyword>
<evidence type="ECO:0000313" key="4">
    <source>
        <dbReference type="Proteomes" id="UP001058271"/>
    </source>
</evidence>
<dbReference type="InterPro" id="IPR020843">
    <property type="entry name" value="ER"/>
</dbReference>
<name>A0ABY5YVZ3_9ACTN</name>
<dbReference type="CDD" id="cd08267">
    <property type="entry name" value="MDR1"/>
    <property type="match status" value="1"/>
</dbReference>
<dbReference type="Pfam" id="PF08240">
    <property type="entry name" value="ADH_N"/>
    <property type="match status" value="1"/>
</dbReference>
<dbReference type="Gene3D" id="3.40.50.720">
    <property type="entry name" value="NAD(P)-binding Rossmann-like Domain"/>
    <property type="match status" value="1"/>
</dbReference>
<dbReference type="PANTHER" id="PTHR11695">
    <property type="entry name" value="ALCOHOL DEHYDROGENASE RELATED"/>
    <property type="match status" value="1"/>
</dbReference>
<keyword evidence="1" id="KW-0560">Oxidoreductase</keyword>
<dbReference type="InterPro" id="IPR013154">
    <property type="entry name" value="ADH-like_N"/>
</dbReference>
<evidence type="ECO:0000259" key="2">
    <source>
        <dbReference type="SMART" id="SM00829"/>
    </source>
</evidence>
<dbReference type="PROSITE" id="PS01162">
    <property type="entry name" value="QOR_ZETA_CRYSTAL"/>
    <property type="match status" value="1"/>
</dbReference>
<dbReference type="SUPFAM" id="SSF50129">
    <property type="entry name" value="GroES-like"/>
    <property type="match status" value="1"/>
</dbReference>
<dbReference type="RefSeq" id="WP_260723200.1">
    <property type="nucleotide sequence ID" value="NZ_BAAABS010000017.1"/>
</dbReference>
<dbReference type="Proteomes" id="UP001058271">
    <property type="component" value="Chromosome"/>
</dbReference>
<gene>
    <name evidence="3" type="ORF">Drose_21890</name>
</gene>
<dbReference type="InterPro" id="IPR050700">
    <property type="entry name" value="YIM1/Zinc_Alcohol_DH_Fams"/>
</dbReference>
<dbReference type="InterPro" id="IPR011032">
    <property type="entry name" value="GroES-like_sf"/>
</dbReference>
<reference evidence="3" key="1">
    <citation type="submission" date="2021-04" db="EMBL/GenBank/DDBJ databases">
        <title>Biosynthetic gene clusters of Dactylosporangioum roseum.</title>
        <authorList>
            <person name="Hartkoorn R.C."/>
            <person name="Beaudoing E."/>
            <person name="Hot D."/>
            <person name="Moureu S."/>
        </authorList>
    </citation>
    <scope>NUCLEOTIDE SEQUENCE</scope>
    <source>
        <strain evidence="3">NRRL B-16295</strain>
    </source>
</reference>